<dbReference type="RefSeq" id="WP_138727618.1">
    <property type="nucleotide sequence ID" value="NZ_SRMP02000001.1"/>
</dbReference>
<organism evidence="1 2">
    <name type="scientific">Pedobacter helvus</name>
    <dbReference type="NCBI Taxonomy" id="2563444"/>
    <lineage>
        <taxon>Bacteria</taxon>
        <taxon>Pseudomonadati</taxon>
        <taxon>Bacteroidota</taxon>
        <taxon>Sphingobacteriia</taxon>
        <taxon>Sphingobacteriales</taxon>
        <taxon>Sphingobacteriaceae</taxon>
        <taxon>Pedobacter</taxon>
    </lineage>
</organism>
<comment type="caution">
    <text evidence="1">The sequence shown here is derived from an EMBL/GenBank/DDBJ whole genome shotgun (WGS) entry which is preliminary data.</text>
</comment>
<keyword evidence="2" id="KW-1185">Reference proteome</keyword>
<gene>
    <name evidence="1" type="ORF">E5L68_001380</name>
</gene>
<sequence>MNILESVLVLATSEKGYILPMEVDEDGKSLVQHDDRTQIYNTTELCYDYYKEEVDGFFS</sequence>
<evidence type="ECO:0000313" key="2">
    <source>
        <dbReference type="Proteomes" id="UP001517367"/>
    </source>
</evidence>
<dbReference type="EMBL" id="SRMP02000001">
    <property type="protein sequence ID" value="MFN0290021.1"/>
    <property type="molecule type" value="Genomic_DNA"/>
</dbReference>
<name>A0ABW9JE58_9SPHI</name>
<reference evidence="1 2" key="1">
    <citation type="submission" date="2024-12" db="EMBL/GenBank/DDBJ databases">
        <authorList>
            <person name="Hu S."/>
        </authorList>
    </citation>
    <scope>NUCLEOTIDE SEQUENCE [LARGE SCALE GENOMIC DNA]</scope>
    <source>
        <strain evidence="1 2">P-25</strain>
    </source>
</reference>
<protein>
    <submittedName>
        <fullName evidence="1">Uncharacterized protein</fullName>
    </submittedName>
</protein>
<accession>A0ABW9JE58</accession>
<dbReference type="Proteomes" id="UP001517367">
    <property type="component" value="Unassembled WGS sequence"/>
</dbReference>
<evidence type="ECO:0000313" key="1">
    <source>
        <dbReference type="EMBL" id="MFN0290021.1"/>
    </source>
</evidence>
<proteinExistence type="predicted"/>